<dbReference type="RefSeq" id="XP_030765905.1">
    <property type="nucleotide sequence ID" value="XM_030910045.1"/>
</dbReference>
<evidence type="ECO:0000313" key="3">
    <source>
        <dbReference type="Proteomes" id="UP000504635"/>
    </source>
</evidence>
<gene>
    <name evidence="4" type="primary">LOC115889941</name>
</gene>
<evidence type="ECO:0000256" key="1">
    <source>
        <dbReference type="SAM" id="Coils"/>
    </source>
</evidence>
<feature type="coiled-coil region" evidence="1">
    <location>
        <begin position="210"/>
        <end position="244"/>
    </location>
</feature>
<keyword evidence="1" id="KW-0175">Coiled coil</keyword>
<feature type="compositionally biased region" description="Basic and acidic residues" evidence="2">
    <location>
        <begin position="265"/>
        <end position="275"/>
    </location>
</feature>
<dbReference type="KEGG" id="soy:115889941"/>
<evidence type="ECO:0000313" key="4">
    <source>
        <dbReference type="RefSeq" id="XP_030765905.1"/>
    </source>
</evidence>
<keyword evidence="3" id="KW-1185">Reference proteome</keyword>
<protein>
    <submittedName>
        <fullName evidence="4">Uncharacterized protein LOC115889941</fullName>
    </submittedName>
</protein>
<dbReference type="AlphaFoldDB" id="A0A6J2YSZ1"/>
<organism evidence="3 4">
    <name type="scientific">Sitophilus oryzae</name>
    <name type="common">Rice weevil</name>
    <name type="synonym">Curculio oryzae</name>
    <dbReference type="NCBI Taxonomy" id="7048"/>
    <lineage>
        <taxon>Eukaryota</taxon>
        <taxon>Metazoa</taxon>
        <taxon>Ecdysozoa</taxon>
        <taxon>Arthropoda</taxon>
        <taxon>Hexapoda</taxon>
        <taxon>Insecta</taxon>
        <taxon>Pterygota</taxon>
        <taxon>Neoptera</taxon>
        <taxon>Endopterygota</taxon>
        <taxon>Coleoptera</taxon>
        <taxon>Polyphaga</taxon>
        <taxon>Cucujiformia</taxon>
        <taxon>Curculionidae</taxon>
        <taxon>Dryophthorinae</taxon>
        <taxon>Sitophilus</taxon>
    </lineage>
</organism>
<dbReference type="OrthoDB" id="8191899at2759"/>
<accession>A0A6J2YSZ1</accession>
<dbReference type="InParanoid" id="A0A6J2YSZ1"/>
<proteinExistence type="predicted"/>
<sequence length="275" mass="30932">MSSRTILSRPRTKIYNSNYNIGESYYKSALDRLDRKYSGRPLSPPPRQPSAFGAEIDDRHARIFADEDLNESRRRASDRIRENHLFDSRGGRIRAADLYEDGAITNETSAALKRIRAAKKVTIVDDVDLESTSSNLKTQRLLDRSEKILDSIGINESSASRRALDNDYQSAYQKRALKVTYDADSDNLTKWSPVAEKSESAAGSAAAFRARQSRARIDDIDEEMAALQEKQAARERRVARLKQLVAECDAETVDDSGNATLSVSERIERRSAQLQ</sequence>
<evidence type="ECO:0000256" key="2">
    <source>
        <dbReference type="SAM" id="MobiDB-lite"/>
    </source>
</evidence>
<dbReference type="GeneID" id="115889941"/>
<name>A0A6J2YSZ1_SITOR</name>
<reference evidence="4" key="1">
    <citation type="submission" date="2025-08" db="UniProtKB">
        <authorList>
            <consortium name="RefSeq"/>
        </authorList>
    </citation>
    <scope>IDENTIFICATION</scope>
    <source>
        <tissue evidence="4">Gonads</tissue>
    </source>
</reference>
<dbReference type="Proteomes" id="UP000504635">
    <property type="component" value="Unplaced"/>
</dbReference>
<feature type="region of interest" description="Disordered" evidence="2">
    <location>
        <begin position="254"/>
        <end position="275"/>
    </location>
</feature>